<gene>
    <name evidence="2" type="ORF">POCULU_LOCUS7964</name>
</gene>
<dbReference type="Proteomes" id="UP000789572">
    <property type="component" value="Unassembled WGS sequence"/>
</dbReference>
<comment type="caution">
    <text evidence="2">The sequence shown here is derived from an EMBL/GenBank/DDBJ whole genome shotgun (WGS) entry which is preliminary data.</text>
</comment>
<feature type="compositionally biased region" description="Low complexity" evidence="1">
    <location>
        <begin position="53"/>
        <end position="76"/>
    </location>
</feature>
<evidence type="ECO:0000256" key="1">
    <source>
        <dbReference type="SAM" id="MobiDB-lite"/>
    </source>
</evidence>
<keyword evidence="3" id="KW-1185">Reference proteome</keyword>
<dbReference type="EMBL" id="CAJVPJ010002039">
    <property type="protein sequence ID" value="CAG8611379.1"/>
    <property type="molecule type" value="Genomic_DNA"/>
</dbReference>
<sequence length="106" mass="11533">METTPQPNNISSAINALDESNDDSCNDTTSNTQTERRARENTEKSITRPATPSPSHIESASPSPSPPATVVSDASSYPMKKKKNHRQEDSHCSVAPRSYSFLVIIS</sequence>
<accession>A0A9N9CTD4</accession>
<reference evidence="2" key="1">
    <citation type="submission" date="2021-06" db="EMBL/GenBank/DDBJ databases">
        <authorList>
            <person name="Kallberg Y."/>
            <person name="Tangrot J."/>
            <person name="Rosling A."/>
        </authorList>
    </citation>
    <scope>NUCLEOTIDE SEQUENCE</scope>
    <source>
        <strain evidence="2">IA702</strain>
    </source>
</reference>
<dbReference type="AlphaFoldDB" id="A0A9N9CTD4"/>
<proteinExistence type="predicted"/>
<name>A0A9N9CTD4_9GLOM</name>
<organism evidence="2 3">
    <name type="scientific">Paraglomus occultum</name>
    <dbReference type="NCBI Taxonomy" id="144539"/>
    <lineage>
        <taxon>Eukaryota</taxon>
        <taxon>Fungi</taxon>
        <taxon>Fungi incertae sedis</taxon>
        <taxon>Mucoromycota</taxon>
        <taxon>Glomeromycotina</taxon>
        <taxon>Glomeromycetes</taxon>
        <taxon>Paraglomerales</taxon>
        <taxon>Paraglomeraceae</taxon>
        <taxon>Paraglomus</taxon>
    </lineage>
</organism>
<evidence type="ECO:0000313" key="3">
    <source>
        <dbReference type="Proteomes" id="UP000789572"/>
    </source>
</evidence>
<feature type="compositionally biased region" description="Basic and acidic residues" evidence="1">
    <location>
        <begin position="34"/>
        <end position="46"/>
    </location>
</feature>
<feature type="region of interest" description="Disordered" evidence="1">
    <location>
        <begin position="1"/>
        <end position="93"/>
    </location>
</feature>
<feature type="compositionally biased region" description="Polar residues" evidence="1">
    <location>
        <begin position="1"/>
        <end position="14"/>
    </location>
</feature>
<evidence type="ECO:0000313" key="2">
    <source>
        <dbReference type="EMBL" id="CAG8611379.1"/>
    </source>
</evidence>
<protein>
    <submittedName>
        <fullName evidence="2">8345_t:CDS:1</fullName>
    </submittedName>
</protein>